<dbReference type="EMBL" id="JAKLJA010000004">
    <property type="protein sequence ID" value="MCG5073197.1"/>
    <property type="molecule type" value="Genomic_DNA"/>
</dbReference>
<dbReference type="SUPFAM" id="SSF53187">
    <property type="entry name" value="Zn-dependent exopeptidases"/>
    <property type="match status" value="1"/>
</dbReference>
<gene>
    <name evidence="1" type="primary">hutG</name>
    <name evidence="1" type="ORF">L5014_07440</name>
</gene>
<dbReference type="Pfam" id="PF05013">
    <property type="entry name" value="FGase"/>
    <property type="match status" value="1"/>
</dbReference>
<accession>A0A9X1RNW5</accession>
<dbReference type="Gene3D" id="3.40.630.40">
    <property type="entry name" value="Zn-dependent exopeptidases"/>
    <property type="match status" value="1"/>
</dbReference>
<organism evidence="1 2">
    <name type="scientific">Paraburkholderia tagetis</name>
    <dbReference type="NCBI Taxonomy" id="2913261"/>
    <lineage>
        <taxon>Bacteria</taxon>
        <taxon>Pseudomonadati</taxon>
        <taxon>Pseudomonadota</taxon>
        <taxon>Betaproteobacteria</taxon>
        <taxon>Burkholderiales</taxon>
        <taxon>Burkholderiaceae</taxon>
        <taxon>Paraburkholderia</taxon>
    </lineage>
</organism>
<dbReference type="InterPro" id="IPR007709">
    <property type="entry name" value="N-FG_amidohydro"/>
</dbReference>
<dbReference type="AlphaFoldDB" id="A0A9X1RNW5"/>
<sequence length="267" mass="29668">MNTEVYEFHEGRLPLLVSIPHLGTEIPDDVRGQLTDVAGAVADTDWHLDRLYDFARSAGASVLGAKISRYVIDLNRPSTGESLYPGQTTTGLCPTETFRGESLYRNGAGPSEADKAQRLERYWQPYHAKLRAELARLTRIHGRVLLWEAHSIASILPRLFEGKLPDLNLGTHSGLSCDPRIIDAVTASLAGQPFTWVHNGRFKGGFITREYGRPERGVHAIQLEMCQSTYMSETAPFEYRPELAAKVKPVVQGMLDAALGALRRLQQ</sequence>
<dbReference type="Proteomes" id="UP001139308">
    <property type="component" value="Unassembled WGS sequence"/>
</dbReference>
<evidence type="ECO:0000313" key="2">
    <source>
        <dbReference type="Proteomes" id="UP001139308"/>
    </source>
</evidence>
<protein>
    <submittedName>
        <fullName evidence="1">N-formylglutamate deformylase</fullName>
        <ecNumber evidence="1">3.5.1.68</ecNumber>
    </submittedName>
</protein>
<dbReference type="EC" id="3.5.1.68" evidence="1"/>
<dbReference type="RefSeq" id="WP_238462939.1">
    <property type="nucleotide sequence ID" value="NZ_JAKLJA010000004.1"/>
</dbReference>
<evidence type="ECO:0000313" key="1">
    <source>
        <dbReference type="EMBL" id="MCG5073197.1"/>
    </source>
</evidence>
<dbReference type="InterPro" id="IPR010247">
    <property type="entry name" value="HutG_amidohyd"/>
</dbReference>
<keyword evidence="1" id="KW-0378">Hydrolase</keyword>
<keyword evidence="2" id="KW-1185">Reference proteome</keyword>
<reference evidence="1" key="1">
    <citation type="submission" date="2022-01" db="EMBL/GenBank/DDBJ databases">
        <title>Genome sequence and assembly of Parabukholderia sp. RG36.</title>
        <authorList>
            <person name="Chhetri G."/>
        </authorList>
    </citation>
    <scope>NUCLEOTIDE SEQUENCE</scope>
    <source>
        <strain evidence="1">RG36</strain>
    </source>
</reference>
<dbReference type="GO" id="GO:0050129">
    <property type="term" value="F:N-formylglutamate deformylase activity"/>
    <property type="evidence" value="ECO:0007669"/>
    <property type="project" value="UniProtKB-EC"/>
</dbReference>
<name>A0A9X1RNW5_9BURK</name>
<dbReference type="NCBIfam" id="TIGR02017">
    <property type="entry name" value="hutG_amidohyd"/>
    <property type="match status" value="1"/>
</dbReference>
<comment type="caution">
    <text evidence="1">The sequence shown here is derived from an EMBL/GenBank/DDBJ whole genome shotgun (WGS) entry which is preliminary data.</text>
</comment>
<proteinExistence type="predicted"/>